<feature type="compositionally biased region" description="Low complexity" evidence="9">
    <location>
        <begin position="233"/>
        <end position="243"/>
    </location>
</feature>
<evidence type="ECO:0000313" key="13">
    <source>
        <dbReference type="Proteomes" id="UP000028924"/>
    </source>
</evidence>
<evidence type="ECO:0000259" key="11">
    <source>
        <dbReference type="Pfam" id="PF04825"/>
    </source>
</evidence>
<feature type="binding site" evidence="7">
    <location>
        <position position="875"/>
    </location>
    <ligand>
        <name>chlorophyll a</name>
        <dbReference type="ChEBI" id="CHEBI:58416"/>
        <label>1</label>
    </ligand>
</feature>
<keyword evidence="4 8" id="KW-0602">Photosynthesis</keyword>
<feature type="binding site" evidence="7">
    <location>
        <position position="858"/>
    </location>
    <ligand>
        <name>chlorophyll a</name>
        <dbReference type="ChEBI" id="CHEBI:58416"/>
        <label>1</label>
    </ligand>
</feature>
<dbReference type="SUPFAM" id="SSF103511">
    <property type="entry name" value="Chlorophyll a-b binding protein"/>
    <property type="match status" value="1"/>
</dbReference>
<feature type="region of interest" description="Disordered" evidence="9">
    <location>
        <begin position="482"/>
        <end position="520"/>
    </location>
</feature>
<comment type="similarity">
    <text evidence="1">Belongs to the rad21 family.</text>
</comment>
<dbReference type="CDD" id="cd21788">
    <property type="entry name" value="Rad21_Rec8_M_SpRad21p-like"/>
    <property type="match status" value="1"/>
</dbReference>
<evidence type="ECO:0000256" key="6">
    <source>
        <dbReference type="ARBA" id="ARBA00022991"/>
    </source>
</evidence>
<feature type="binding site" description="axial binding residue" evidence="7">
    <location>
        <position position="782"/>
    </location>
    <ligand>
        <name>chlorophyll b</name>
        <dbReference type="ChEBI" id="CHEBI:61721"/>
        <label>1</label>
    </ligand>
    <ligandPart>
        <name>Mg</name>
        <dbReference type="ChEBI" id="CHEBI:25107"/>
    </ligandPart>
</feature>
<dbReference type="InterPro" id="IPR036390">
    <property type="entry name" value="WH_DNA-bd_sf"/>
</dbReference>
<keyword evidence="3 8" id="KW-0150">Chloroplast</keyword>
<feature type="binding site" description="axial binding residue" evidence="7">
    <location>
        <position position="683"/>
    </location>
    <ligand>
        <name>chlorophyll b</name>
        <dbReference type="ChEBI" id="CHEBI:61721"/>
        <label>1</label>
    </ligand>
    <ligandPart>
        <name>Mg</name>
        <dbReference type="ChEBI" id="CHEBI:25107"/>
    </ligandPart>
</feature>
<feature type="region of interest" description="Disordered" evidence="9">
    <location>
        <begin position="211"/>
        <end position="316"/>
    </location>
</feature>
<dbReference type="InterPro" id="IPR023093">
    <property type="entry name" value="ScpA-like_C"/>
</dbReference>
<protein>
    <recommendedName>
        <fullName evidence="8">Chlorophyll a-b binding protein, chloroplastic</fullName>
    </recommendedName>
</protein>
<feature type="binding site" evidence="7">
    <location>
        <position position="727"/>
    </location>
    <ligand>
        <name>chlorophyll a</name>
        <dbReference type="ChEBI" id="CHEBI:58416"/>
        <label>1</label>
    </ligand>
</feature>
<evidence type="ECO:0000256" key="2">
    <source>
        <dbReference type="ARBA" id="ARBA00022494"/>
    </source>
</evidence>
<dbReference type="STRING" id="3075.A0A087SEC1"/>
<dbReference type="Gene3D" id="1.10.3460.10">
    <property type="entry name" value="Chlorophyll a/b binding protein domain"/>
    <property type="match status" value="1"/>
</dbReference>
<dbReference type="Pfam" id="PF00504">
    <property type="entry name" value="Chloroa_b-bind"/>
    <property type="match status" value="1"/>
</dbReference>
<feature type="domain" description="Rad21/Rec8-like protein N-terminal" evidence="11">
    <location>
        <begin position="1"/>
        <end position="90"/>
    </location>
</feature>
<evidence type="ECO:0000313" key="12">
    <source>
        <dbReference type="EMBL" id="KFM24075.1"/>
    </source>
</evidence>
<dbReference type="KEGG" id="apro:F751_1340"/>
<feature type="binding site" evidence="7">
    <location>
        <position position="861"/>
    </location>
    <ligand>
        <name>chlorophyll a</name>
        <dbReference type="ChEBI" id="CHEBI:58416"/>
        <label>1</label>
    </ligand>
</feature>
<comment type="function">
    <text evidence="8">The light-harvesting complex (LHC) functions as a light receptor, it captures and delivers excitation energy to photosystems with which it is closely associated.</text>
</comment>
<feature type="binding site" evidence="7">
    <location>
        <position position="863"/>
    </location>
    <ligand>
        <name>chlorophyll a</name>
        <dbReference type="ChEBI" id="CHEBI:58416"/>
        <label>1</label>
    </ligand>
</feature>
<gene>
    <name evidence="12" type="ORF">F751_1340</name>
</gene>
<keyword evidence="8" id="KW-0604">Photosystem II</keyword>
<feature type="region of interest" description="Disordered" evidence="9">
    <location>
        <begin position="409"/>
        <end position="433"/>
    </location>
</feature>
<feature type="binding site" evidence="7">
    <location>
        <position position="730"/>
    </location>
    <ligand>
        <name>chlorophyll a</name>
        <dbReference type="ChEBI" id="CHEBI:58416"/>
        <label>1</label>
    </ligand>
</feature>
<dbReference type="eggNOG" id="KOG1213">
    <property type="taxonomic scope" value="Eukaryota"/>
</dbReference>
<feature type="binding site" description="axial binding residue" evidence="7">
    <location>
        <position position="803"/>
    </location>
    <ligand>
        <name>chlorophyll b</name>
        <dbReference type="ChEBI" id="CHEBI:61721"/>
        <label>1</label>
    </ligand>
    <ligandPart>
        <name>Mg</name>
        <dbReference type="ChEBI" id="CHEBI:25107"/>
    </ligandPart>
</feature>
<reference evidence="12 13" key="1">
    <citation type="journal article" date="2014" name="BMC Genomics">
        <title>Oil accumulation mechanisms of the oleaginous microalga Chlorella protothecoides revealed through its genome, transcriptomes, and proteomes.</title>
        <authorList>
            <person name="Gao C."/>
            <person name="Wang Y."/>
            <person name="Shen Y."/>
            <person name="Yan D."/>
            <person name="He X."/>
            <person name="Dai J."/>
            <person name="Wu Q."/>
        </authorList>
    </citation>
    <scope>NUCLEOTIDE SEQUENCE [LARGE SCALE GENOMIC DNA]</scope>
    <source>
        <strain evidence="12 13">0710</strain>
    </source>
</reference>
<evidence type="ECO:0000256" key="3">
    <source>
        <dbReference type="ARBA" id="ARBA00022528"/>
    </source>
</evidence>
<keyword evidence="5 8" id="KW-0934">Plastid</keyword>
<comment type="subcellular location">
    <subcellularLocation>
        <location evidence="8">Plastid</location>
        <location evidence="8">Chloroplast thylakoid membrane</location>
    </subcellularLocation>
</comment>
<dbReference type="GeneID" id="23612731"/>
<keyword evidence="2 7" id="KW-0148">Chlorophyll</keyword>
<dbReference type="OrthoDB" id="423598at2759"/>
<organism evidence="12 13">
    <name type="scientific">Auxenochlorella protothecoides</name>
    <name type="common">Green microalga</name>
    <name type="synonym">Chlorella protothecoides</name>
    <dbReference type="NCBI Taxonomy" id="3075"/>
    <lineage>
        <taxon>Eukaryota</taxon>
        <taxon>Viridiplantae</taxon>
        <taxon>Chlorophyta</taxon>
        <taxon>core chlorophytes</taxon>
        <taxon>Trebouxiophyceae</taxon>
        <taxon>Chlorellales</taxon>
        <taxon>Chlorellaceae</taxon>
        <taxon>Auxenochlorella</taxon>
    </lineage>
</organism>
<dbReference type="GO" id="GO:0009535">
    <property type="term" value="C:chloroplast thylakoid membrane"/>
    <property type="evidence" value="ECO:0007669"/>
    <property type="project" value="UniProtKB-SubCell"/>
</dbReference>
<dbReference type="InterPro" id="IPR001344">
    <property type="entry name" value="Chloro_AB-bd_pln"/>
</dbReference>
<dbReference type="GO" id="GO:0016168">
    <property type="term" value="F:chlorophyll binding"/>
    <property type="evidence" value="ECO:0007669"/>
    <property type="project" value="UniProtKB-KW"/>
</dbReference>
<feature type="compositionally biased region" description="Basic and acidic residues" evidence="9">
    <location>
        <begin position="288"/>
        <end position="297"/>
    </location>
</feature>
<comment type="similarity">
    <text evidence="8">Belongs to the light-harvesting chlorophyll a/b-binding (LHC) protein family.</text>
</comment>
<keyword evidence="6 8" id="KW-0157">Chromophore</keyword>
<evidence type="ECO:0000256" key="8">
    <source>
        <dbReference type="RuleBase" id="RU363080"/>
    </source>
</evidence>
<name>A0A087SEC1_AUXPR</name>
<dbReference type="Pfam" id="PF04825">
    <property type="entry name" value="Rad21_Rec8_N"/>
    <property type="match status" value="1"/>
</dbReference>
<feature type="binding site" evidence="7">
    <location>
        <position position="857"/>
    </location>
    <ligand>
        <name>chlorophyll a</name>
        <dbReference type="ChEBI" id="CHEBI:58416"/>
        <label>1</label>
    </ligand>
</feature>
<dbReference type="RefSeq" id="XP_011396961.1">
    <property type="nucleotide sequence ID" value="XM_011398659.1"/>
</dbReference>
<feature type="binding site" description="axial binding residue" evidence="7">
    <location>
        <position position="732"/>
    </location>
    <ligand>
        <name>chlorophyll b</name>
        <dbReference type="ChEBI" id="CHEBI:61721"/>
        <label>1</label>
    </ligand>
    <ligandPart>
        <name>Mg</name>
        <dbReference type="ChEBI" id="CHEBI:25107"/>
    </ligandPart>
</feature>
<accession>A0A087SEC1</accession>
<dbReference type="InterPro" id="IPR022796">
    <property type="entry name" value="Chloroa_b-bind"/>
</dbReference>
<feature type="binding site" description="axial binding residue" evidence="7">
    <location>
        <position position="827"/>
    </location>
    <ligand>
        <name>chlorophyll b</name>
        <dbReference type="ChEBI" id="CHEBI:61721"/>
        <label>1</label>
    </ligand>
    <ligandPart>
        <name>Mg</name>
        <dbReference type="ChEBI" id="CHEBI:25107"/>
    </ligandPart>
</feature>
<feature type="compositionally biased region" description="Low complexity" evidence="9">
    <location>
        <begin position="500"/>
        <end position="516"/>
    </location>
</feature>
<dbReference type="GO" id="GO:0009523">
    <property type="term" value="C:photosystem II"/>
    <property type="evidence" value="ECO:0007669"/>
    <property type="project" value="UniProtKB-KW"/>
</dbReference>
<evidence type="ECO:0000256" key="7">
    <source>
        <dbReference type="PIRSR" id="PIRSR601344-1"/>
    </source>
</evidence>
<dbReference type="Proteomes" id="UP000028924">
    <property type="component" value="Unassembled WGS sequence"/>
</dbReference>
<evidence type="ECO:0000256" key="5">
    <source>
        <dbReference type="ARBA" id="ARBA00022640"/>
    </source>
</evidence>
<proteinExistence type="inferred from homology"/>
<sequence length="912" mass="95532">MFYSTQILSRKGPLATIWIASHLNTRLKRAQVVGTSIAGSVDSVLNPEAPLALRLSGQLLLGIVRVYIRKLQFLESDAKEAVTGLQEALDLFDPEALFTLGGTLSRTSSSRRTSSAGSASLITADDVSEVWGPSSQGGAGGWYNPEATFEQVIPDDEMDRRFSIELERLRSQAAEAPRADKAADVLYVDQGPDERGGGAYLHGGDETLDAAPSGFFDGLTPLKTPTSGPPSLPSAGPGSAPLPGMGGEHPGPHRLSDVLPPLDGTPGADAGGAQPHGPRGTPPGSQDRPARRREGSHAHARLRRKRVQLDVDASGRPATELPAAEMRALMLDHSSLLATRGGFVGTRAMTTVHEIDLSLADPAAPGSGCPGLAPALQALFARALSTQAPRHHFGAGMPGDAWMTHDELASEPAEARWPDGTQGPMEGEAGPTQGSQQLAAWEDAGKAASRGAQGYEADMWQDDMGAASLTPASMGVRDAGEGTAAGILGGDPALPPLLESAPGSAPGTSGTSSGAGRPDGFTARTQAVLETLGARFATPDVGAKRRRGRYASDPGQATQLGFSALVAGRGRSEAARWFFELLVLQDRGHVRLTQEQAYGEIADQPSAMPVQVQNLFKKAPAPIKKAAKKAEGQVKSNVKKVARNVPSPKQLQKGLAKNTGGWLGSNSSSTNLSQWYGPDRALYLPDGLLDRDEVSPVLNGTLPGDYGYDPLGLAKNSETLEKYRANELLHARWAMLAAAGAIIPEGLEANGANIHGGTWFETGAEMLNGGTLNYFAVPWGIVGNPLPLAGAILIELVLLFQVETFRGKGTGPPGYSPGVGKFESSDLQGLDPLYPGGPFDPLGLADDPETFAELKVKEIKNGRLAMVAFLGFAVQAGVTGEGPFANWSKHVADPFGYNLLTILAGEDRLPSL</sequence>
<dbReference type="GO" id="GO:0009522">
    <property type="term" value="C:photosystem I"/>
    <property type="evidence" value="ECO:0007669"/>
    <property type="project" value="UniProtKB-KW"/>
</dbReference>
<keyword evidence="13" id="KW-1185">Reference proteome</keyword>
<keyword evidence="8" id="KW-0793">Thylakoid</keyword>
<dbReference type="AlphaFoldDB" id="A0A087SEC1"/>
<feature type="domain" description="Rad21/Rec8-like protein C-terminal eukaryotic" evidence="10">
    <location>
        <begin position="561"/>
        <end position="602"/>
    </location>
</feature>
<dbReference type="PANTHER" id="PTHR21649">
    <property type="entry name" value="CHLOROPHYLL A/B BINDING PROTEIN"/>
    <property type="match status" value="1"/>
</dbReference>
<dbReference type="SUPFAM" id="SSF46785">
    <property type="entry name" value="Winged helix' DNA-binding domain"/>
    <property type="match status" value="1"/>
</dbReference>
<dbReference type="Pfam" id="PF04824">
    <property type="entry name" value="Rad21_Rec8"/>
    <property type="match status" value="1"/>
</dbReference>
<evidence type="ECO:0000256" key="1">
    <source>
        <dbReference type="ARBA" id="ARBA00009870"/>
    </source>
</evidence>
<dbReference type="InterPro" id="IPR006910">
    <property type="entry name" value="Rad21_Rec8_N"/>
</dbReference>
<evidence type="ECO:0000256" key="4">
    <source>
        <dbReference type="ARBA" id="ARBA00022531"/>
    </source>
</evidence>
<evidence type="ECO:0000259" key="10">
    <source>
        <dbReference type="Pfam" id="PF04824"/>
    </source>
</evidence>
<evidence type="ECO:0000256" key="9">
    <source>
        <dbReference type="SAM" id="MobiDB-lite"/>
    </source>
</evidence>
<dbReference type="GO" id="GO:0009765">
    <property type="term" value="P:photosynthesis, light harvesting"/>
    <property type="evidence" value="ECO:0007669"/>
    <property type="project" value="InterPro"/>
</dbReference>
<keyword evidence="8" id="KW-0603">Photosystem I</keyword>
<dbReference type="Gene3D" id="1.10.10.580">
    <property type="entry name" value="Structural maintenance of chromosome 1. Chain E"/>
    <property type="match status" value="1"/>
</dbReference>
<dbReference type="EMBL" id="KL662105">
    <property type="protein sequence ID" value="KFM24075.1"/>
    <property type="molecule type" value="Genomic_DNA"/>
</dbReference>
<dbReference type="InterPro" id="IPR006909">
    <property type="entry name" value="Rad21/Rec8_C_eu"/>
</dbReference>
<feature type="binding site" evidence="7">
    <location>
        <position position="890"/>
    </location>
    <ligand>
        <name>chlorophyll a</name>
        <dbReference type="ChEBI" id="CHEBI:58416"/>
        <label>1</label>
    </ligand>
</feature>